<dbReference type="InterPro" id="IPR038538">
    <property type="entry name" value="MTERF_sf"/>
</dbReference>
<dbReference type="InterPro" id="IPR003690">
    <property type="entry name" value="MTERF"/>
</dbReference>
<sequence length="624" mass="72242">MNSITDPHFLFSHQNPKTQENKIVFFFQRLFPMGTLSLSLHNLNLFFLYNPNSTPQNSNFSHQNPNFLRQNPSSSISFKNSILNCSKSTQIPALSPPIYIKRATKIQAQRALFEYLHYTQNYTFSDAEFISKNSPHFIDFLISKINIPDDGDVFRALSRYLMYHPINEFEPFLESLGINHTKLEKFLPKGCYFLCDDSVLVDNFHVLCYHGVPRNRMAKIYTEAREIFGYGNGVLEKKFQAYEDLGLSKSSLIKLFVCCPLLLVGDVDSEFVVVLDWLKRIGIESKWFVNCMSSSNTYSWKRMIETLEFFHQVGYSEKHMYDLFKVDPNLLLEGLGRKLYLFLGRFIKSGVDVNVVCSCFIEHSDMLSSKRVENLMSVISFLYNIRMEQDDIAHVLSNYMHILSKHSIKGYRAVCMELGVPKADLCRIINDDPLELISLACKQKHKRSGGQSYCVPLSKLEKTAFLLKLGYIENSEEMEEAVKLFPGRGDQLQERLDCLVEAGLDCSTAIRMVKRVPKILVLKRNVIQKKIDFLKNTLGYPIECLVRYPTYFLQDVDRMSARVSMYEWLKERNAVSHALSLSTIVSYDEKRFVQVFVNMHPEGPTIWQRIKTLSNKDKNYQLLT</sequence>
<dbReference type="Gramene" id="rna32803">
    <property type="protein sequence ID" value="RHN57280.1"/>
    <property type="gene ID" value="gene32803"/>
</dbReference>
<evidence type="ECO:0000256" key="3">
    <source>
        <dbReference type="ARBA" id="ARBA00022946"/>
    </source>
</evidence>
<name>A0A396HVA9_MEDTR</name>
<dbReference type="GO" id="GO:0006353">
    <property type="term" value="P:DNA-templated transcription termination"/>
    <property type="evidence" value="ECO:0007669"/>
    <property type="project" value="UniProtKB-KW"/>
</dbReference>
<dbReference type="PANTHER" id="PTHR13068">
    <property type="entry name" value="CGI-12 PROTEIN-RELATED"/>
    <property type="match status" value="1"/>
</dbReference>
<dbReference type="PANTHER" id="PTHR13068:SF103">
    <property type="entry name" value="MITOCHONDRIAL TRANSCRIPTION TERMINATION FACTOR FAMILY PROTEIN"/>
    <property type="match status" value="1"/>
</dbReference>
<dbReference type="Gene3D" id="1.25.70.10">
    <property type="entry name" value="Transcription termination factor 3, mitochondrial"/>
    <property type="match status" value="2"/>
</dbReference>
<reference evidence="4" key="1">
    <citation type="journal article" date="2018" name="Nat. Plants">
        <title>Whole-genome landscape of Medicago truncatula symbiotic genes.</title>
        <authorList>
            <person name="Pecrix Y."/>
            <person name="Gamas P."/>
            <person name="Carrere S."/>
        </authorList>
    </citation>
    <scope>NUCLEOTIDE SEQUENCE</scope>
    <source>
        <tissue evidence="4">Leaves</tissue>
    </source>
</reference>
<dbReference type="Pfam" id="PF02536">
    <property type="entry name" value="mTERF"/>
    <property type="match status" value="2"/>
</dbReference>
<keyword evidence="3" id="KW-0809">Transit peptide</keyword>
<protein>
    <submittedName>
        <fullName evidence="4">Putative transcription regulator mTERF family</fullName>
    </submittedName>
</protein>
<comment type="similarity">
    <text evidence="1">Belongs to the mTERF family.</text>
</comment>
<keyword evidence="2" id="KW-0804">Transcription</keyword>
<gene>
    <name evidence="4" type="ORF">MtrunA17_Chr5g0438661</name>
</gene>
<dbReference type="SMART" id="SM00733">
    <property type="entry name" value="Mterf"/>
    <property type="match status" value="5"/>
</dbReference>
<comment type="caution">
    <text evidence="4">The sequence shown here is derived from an EMBL/GenBank/DDBJ whole genome shotgun (WGS) entry which is preliminary data.</text>
</comment>
<proteinExistence type="inferred from homology"/>
<accession>A0A396HVA9</accession>
<evidence type="ECO:0000256" key="2">
    <source>
        <dbReference type="ARBA" id="ARBA00022472"/>
    </source>
</evidence>
<evidence type="ECO:0000256" key="1">
    <source>
        <dbReference type="ARBA" id="ARBA00007692"/>
    </source>
</evidence>
<dbReference type="Proteomes" id="UP000265566">
    <property type="component" value="Chromosome 5"/>
</dbReference>
<evidence type="ECO:0000313" key="4">
    <source>
        <dbReference type="EMBL" id="RHN57280.1"/>
    </source>
</evidence>
<keyword evidence="2" id="KW-0805">Transcription regulation</keyword>
<organism evidence="4">
    <name type="scientific">Medicago truncatula</name>
    <name type="common">Barrel medic</name>
    <name type="synonym">Medicago tribuloides</name>
    <dbReference type="NCBI Taxonomy" id="3880"/>
    <lineage>
        <taxon>Eukaryota</taxon>
        <taxon>Viridiplantae</taxon>
        <taxon>Streptophyta</taxon>
        <taxon>Embryophyta</taxon>
        <taxon>Tracheophyta</taxon>
        <taxon>Spermatophyta</taxon>
        <taxon>Magnoliopsida</taxon>
        <taxon>eudicotyledons</taxon>
        <taxon>Gunneridae</taxon>
        <taxon>Pentapetalae</taxon>
        <taxon>rosids</taxon>
        <taxon>fabids</taxon>
        <taxon>Fabales</taxon>
        <taxon>Fabaceae</taxon>
        <taxon>Papilionoideae</taxon>
        <taxon>50 kb inversion clade</taxon>
        <taxon>NPAAA clade</taxon>
        <taxon>Hologalegina</taxon>
        <taxon>IRL clade</taxon>
        <taxon>Trifolieae</taxon>
        <taxon>Medicago</taxon>
    </lineage>
</organism>
<dbReference type="EMBL" id="PSQE01000005">
    <property type="protein sequence ID" value="RHN57280.1"/>
    <property type="molecule type" value="Genomic_DNA"/>
</dbReference>
<keyword evidence="2" id="KW-0806">Transcription termination</keyword>
<dbReference type="AlphaFoldDB" id="A0A396HVA9"/>
<dbReference type="GO" id="GO:0003676">
    <property type="term" value="F:nucleic acid binding"/>
    <property type="evidence" value="ECO:0007669"/>
    <property type="project" value="InterPro"/>
</dbReference>